<dbReference type="RefSeq" id="WP_135812280.1">
    <property type="nucleotide sequence ID" value="NZ_RQEV01000003.1"/>
</dbReference>
<dbReference type="Gene3D" id="3.10.129.10">
    <property type="entry name" value="Hotdog Thioesterase"/>
    <property type="match status" value="1"/>
</dbReference>
<evidence type="ECO:0000313" key="2">
    <source>
        <dbReference type="Proteomes" id="UP000297855"/>
    </source>
</evidence>
<comment type="caution">
    <text evidence="1">The sequence shown here is derived from an EMBL/GenBank/DDBJ whole genome shotgun (WGS) entry which is preliminary data.</text>
</comment>
<dbReference type="OrthoDB" id="9801517at2"/>
<dbReference type="Pfam" id="PF13279">
    <property type="entry name" value="4HBT_2"/>
    <property type="match status" value="1"/>
</dbReference>
<reference evidence="1" key="1">
    <citation type="journal article" date="2019" name="PLoS Negl. Trop. Dis.">
        <title>Revisiting the worldwide diversity of Leptospira species in the environment.</title>
        <authorList>
            <person name="Vincent A.T."/>
            <person name="Schiettekatte O."/>
            <person name="Bourhy P."/>
            <person name="Veyrier F.J."/>
            <person name="Picardeau M."/>
        </authorList>
    </citation>
    <scope>NUCLEOTIDE SEQUENCE [LARGE SCALE GENOMIC DNA]</scope>
    <source>
        <strain evidence="1">SCS5</strain>
    </source>
</reference>
<dbReference type="AlphaFoldDB" id="A0A4R9GS05"/>
<accession>A0A4R9GS05</accession>
<organism evidence="1 2">
    <name type="scientific">Leptospira fluminis</name>
    <dbReference type="NCBI Taxonomy" id="2484979"/>
    <lineage>
        <taxon>Bacteria</taxon>
        <taxon>Pseudomonadati</taxon>
        <taxon>Spirochaetota</taxon>
        <taxon>Spirochaetia</taxon>
        <taxon>Leptospirales</taxon>
        <taxon>Leptospiraceae</taxon>
        <taxon>Leptospira</taxon>
    </lineage>
</organism>
<dbReference type="PANTHER" id="PTHR31793:SF24">
    <property type="entry name" value="LONG-CHAIN ACYL-COA THIOESTERASE FADM"/>
    <property type="match status" value="1"/>
</dbReference>
<dbReference type="Proteomes" id="UP000297855">
    <property type="component" value="Unassembled WGS sequence"/>
</dbReference>
<gene>
    <name evidence="1" type="ORF">EHO61_03775</name>
</gene>
<sequence>MLVTPIQVRWNDMDPFAHVNNARYMSYLEIGRVDYCRRKFGVKEIYDIPFLLARIEIDLLKPVEMDHEIEIVTCVSHIGNKSWHFTSVLREQGTETLFAKAKTVQVSYEHKTKASVKIPDWIRKILLEDLEKFESAFGADKTF</sequence>
<dbReference type="InterPro" id="IPR029069">
    <property type="entry name" value="HotDog_dom_sf"/>
</dbReference>
<dbReference type="SUPFAM" id="SSF54637">
    <property type="entry name" value="Thioesterase/thiol ester dehydrase-isomerase"/>
    <property type="match status" value="1"/>
</dbReference>
<keyword evidence="2" id="KW-1185">Reference proteome</keyword>
<name>A0A4R9GS05_9LEPT</name>
<evidence type="ECO:0000313" key="1">
    <source>
        <dbReference type="EMBL" id="TGK20986.1"/>
    </source>
</evidence>
<proteinExistence type="predicted"/>
<dbReference type="GO" id="GO:0047617">
    <property type="term" value="F:fatty acyl-CoA hydrolase activity"/>
    <property type="evidence" value="ECO:0007669"/>
    <property type="project" value="TreeGrafter"/>
</dbReference>
<dbReference type="CDD" id="cd00586">
    <property type="entry name" value="4HBT"/>
    <property type="match status" value="1"/>
</dbReference>
<protein>
    <submittedName>
        <fullName evidence="1">Acyl-CoA thioesterase</fullName>
    </submittedName>
</protein>
<dbReference type="PANTHER" id="PTHR31793">
    <property type="entry name" value="4-HYDROXYBENZOYL-COA THIOESTERASE FAMILY MEMBER"/>
    <property type="match status" value="1"/>
</dbReference>
<dbReference type="EMBL" id="RQEV01000003">
    <property type="protein sequence ID" value="TGK20986.1"/>
    <property type="molecule type" value="Genomic_DNA"/>
</dbReference>
<dbReference type="InterPro" id="IPR050563">
    <property type="entry name" value="4-hydroxybenzoyl-CoA_TE"/>
</dbReference>